<dbReference type="Pfam" id="PF00328">
    <property type="entry name" value="His_Phos_2"/>
    <property type="match status" value="1"/>
</dbReference>
<dbReference type="PANTHER" id="PTHR11567:SF110">
    <property type="entry name" value="2-PHOSPHOXYLOSE PHOSPHATASE 1"/>
    <property type="match status" value="1"/>
</dbReference>
<comment type="caution">
    <text evidence="4">The sequence shown here is derived from an EMBL/GenBank/DDBJ whole genome shotgun (WGS) entry which is preliminary data.</text>
</comment>
<keyword evidence="5" id="KW-1185">Reference proteome</keyword>
<keyword evidence="3" id="KW-0175">Coiled coil</keyword>
<evidence type="ECO:0000256" key="1">
    <source>
        <dbReference type="ARBA" id="ARBA00005375"/>
    </source>
</evidence>
<dbReference type="EMBL" id="JARBJD010000224">
    <property type="protein sequence ID" value="KAK2946575.1"/>
    <property type="molecule type" value="Genomic_DNA"/>
</dbReference>
<reference evidence="4 5" key="1">
    <citation type="journal article" date="2022" name="bioRxiv">
        <title>Genomics of Preaxostyla Flagellates Illuminates Evolutionary Transitions and the Path Towards Mitochondrial Loss.</title>
        <authorList>
            <person name="Novak L.V.F."/>
            <person name="Treitli S.C."/>
            <person name="Pyrih J."/>
            <person name="Halakuc P."/>
            <person name="Pipaliya S.V."/>
            <person name="Vacek V."/>
            <person name="Brzon O."/>
            <person name="Soukal P."/>
            <person name="Eme L."/>
            <person name="Dacks J.B."/>
            <person name="Karnkowska A."/>
            <person name="Elias M."/>
            <person name="Hampl V."/>
        </authorList>
    </citation>
    <scope>NUCLEOTIDE SEQUENCE [LARGE SCALE GENOMIC DNA]</scope>
    <source>
        <strain evidence="4">NAU3</strain>
        <tissue evidence="4">Gut</tissue>
    </source>
</reference>
<dbReference type="InterPro" id="IPR029033">
    <property type="entry name" value="His_PPase_superfam"/>
</dbReference>
<dbReference type="InterPro" id="IPR050645">
    <property type="entry name" value="Histidine_acid_phosphatase"/>
</dbReference>
<gene>
    <name evidence="4" type="ORF">BLNAU_18488</name>
</gene>
<keyword evidence="2" id="KW-0378">Hydrolase</keyword>
<name>A0ABQ9X4F7_9EUKA</name>
<evidence type="ECO:0000313" key="5">
    <source>
        <dbReference type="Proteomes" id="UP001281761"/>
    </source>
</evidence>
<organism evidence="4 5">
    <name type="scientific">Blattamonas nauphoetae</name>
    <dbReference type="NCBI Taxonomy" id="2049346"/>
    <lineage>
        <taxon>Eukaryota</taxon>
        <taxon>Metamonada</taxon>
        <taxon>Preaxostyla</taxon>
        <taxon>Oxymonadida</taxon>
        <taxon>Blattamonas</taxon>
    </lineage>
</organism>
<protein>
    <submittedName>
        <fullName evidence="4">Uncharacterized protein</fullName>
    </submittedName>
</protein>
<accession>A0ABQ9X4F7</accession>
<feature type="coiled-coil region" evidence="3">
    <location>
        <begin position="455"/>
        <end position="482"/>
    </location>
</feature>
<comment type="similarity">
    <text evidence="1">Belongs to the histidine acid phosphatase family.</text>
</comment>
<dbReference type="InterPro" id="IPR000560">
    <property type="entry name" value="His_Pase_clade-2"/>
</dbReference>
<dbReference type="Proteomes" id="UP001281761">
    <property type="component" value="Unassembled WGS sequence"/>
</dbReference>
<evidence type="ECO:0000256" key="2">
    <source>
        <dbReference type="ARBA" id="ARBA00022801"/>
    </source>
</evidence>
<dbReference type="PANTHER" id="PTHR11567">
    <property type="entry name" value="ACID PHOSPHATASE-RELATED"/>
    <property type="match status" value="1"/>
</dbReference>
<dbReference type="SUPFAM" id="SSF53254">
    <property type="entry name" value="Phosphoglycerate mutase-like"/>
    <property type="match status" value="1"/>
</dbReference>
<dbReference type="Gene3D" id="3.40.50.1240">
    <property type="entry name" value="Phosphoglycerate mutase-like"/>
    <property type="match status" value="1"/>
</dbReference>
<sequence length="1233" mass="140512">MGNTVSRRLGQTQDKHLVLDSDSLIELFRKLQIVIDSCVGVLRRDDFIDFTREPDDTDLLDLSRFAHLSFATIREQPNEMGNLRPFIFRTATLSDITTKRNCECAFVFRRIDKTEAGYVKITIKDSDEQDITLEFPTYFSHYDVRRYPRKCGSFQLAHSSAETVYQPIELEDNTSVYLGQLVVPSVEYFPHFLRLMIGKDHIFDKTTAIEYDITVTAQSRLKKGSVIAQGSVLITPGHEPVVYTHPKTELFQDLPIEAGSKIKAGSTLSPHSSLIYYSVQNKLEGTSWHVIDEFVFVFIIVPSLTISERTFFPENDHCVLFTSPEGSRWNKTDPTGKGRQCVIAEYVVPNYTLQEEVALLNTMGQDTEIPDAILNKLEDLTSPDEAKRSATQNDLDGLRHRASQTLLYFNQDSLSSIGSLDGNLTLDLTNLVEIQTISQNITSDTPITRVQANVVSTLETTKQKIEDNLDIMETLLKNALNIVKMQFQFLVDVLFHRNPFEGFTKEDHELLLDWFRRNPLLSLWNRLELIPFFVDVSLIQERKQFLIDKLSEDSSLEQLEIELLCSFLTIQSPLEEEETKHLVSLVDGSEIEAQSKATLLALIRGELPSGQETFHRLSNDNILDYKNKWCDAMSSLEKNRYNDLDRTFLRQCLDVHEPLNDSAQKDLSSLVESTAFSAKDRNTLHSLITGKPIFSQLHREAIVSNYLCLQDSDLDGSDKECKINLVRTELARSDPEIAVECVRHTLHSAEQDLDLLFKILRGEEQNVIEEGADEQRNEKLIDWMNKIRSRIVLTIGDVFTRLERCHQFSWKDLASLLCSPNGSQTHSLSATLALTENSTVNPNKLQGETIDGDRNAVCGLNYTKQLPTDGQLTDKGRARLVHLGQEVFKRYEGTLLPTKYQPGMFSFQSTQIQRAQESLRLFQKGFFGKYESRMEKGEKIDFKDRDYVFLPFNEDKILLSALSSPRGLALTAETVQGKAYTDFVEKHSNLITKVEDATKTVIRGMDQFILFDSVVVAQELGVPLPPELTEDDLRNVKKLKERMFICQNPFPHREFSSISSGMFLTSVFFEHFEEDRRAFTENRVYPKYRHYSAHDTTVATLMEGLGIDLREDEKWAKAGLPEGEIAPIRYPLYCGSFAIELFVDDEHTLENPGVRAVSCLDVPVSEDLVWREEAVVGVSKEEMTVATFQARWADVWKHVQNNTFLSEVCGNEKAGKSKWSEEGDSRGVFQKKN</sequence>
<evidence type="ECO:0000256" key="3">
    <source>
        <dbReference type="SAM" id="Coils"/>
    </source>
</evidence>
<evidence type="ECO:0000313" key="4">
    <source>
        <dbReference type="EMBL" id="KAK2946575.1"/>
    </source>
</evidence>
<proteinExistence type="inferred from homology"/>